<dbReference type="GO" id="GO:0016740">
    <property type="term" value="F:transferase activity"/>
    <property type="evidence" value="ECO:0007669"/>
    <property type="project" value="UniProtKB-KW"/>
</dbReference>
<dbReference type="InterPro" id="IPR036926">
    <property type="entry name" value="Thymidate_synth/dCMP_Mease_sf"/>
</dbReference>
<dbReference type="SUPFAM" id="SSF55831">
    <property type="entry name" value="Thymidylate synthase/dCMP hydroxymethylase"/>
    <property type="match status" value="1"/>
</dbReference>
<protein>
    <recommendedName>
        <fullName evidence="2">Thymidylate synthase/dCMP hydroxymethylase domain-containing protein</fullName>
    </recommendedName>
</protein>
<accession>A0A2H0W609</accession>
<dbReference type="Proteomes" id="UP000231382">
    <property type="component" value="Unassembled WGS sequence"/>
</dbReference>
<dbReference type="Gene3D" id="3.30.572.10">
    <property type="entry name" value="Thymidylate synthase/dCMP hydroxymethylase domain"/>
    <property type="match status" value="1"/>
</dbReference>
<sequence length="236" mass="27552">MEKIFFVENTIGSAWFRILNLIVETGNDFYDEGRPLRELNGIKLTIRRPDHKDGFIWSVGNKKVIELFRKSFLGSEKWLEDVDIVQNFGKNDAISYSVRLFDYEGFDQVENIIERLVKIPESKRCMIITPLPHRDWKLDYLPCIDTIHFLTREDKINTYIHCRGLDFAQKAYANFICLAELQSYVLNEIIKRGGSKKYRLGTMDIMIDSAHIYSDTLPIAKKLIEKGRKYNEKSGA</sequence>
<dbReference type="EMBL" id="PEZW01000020">
    <property type="protein sequence ID" value="PIS07512.1"/>
    <property type="molecule type" value="Genomic_DNA"/>
</dbReference>
<dbReference type="InterPro" id="IPR023451">
    <property type="entry name" value="Thymidate_synth/dCMP_Mease_dom"/>
</dbReference>
<reference evidence="4" key="1">
    <citation type="submission" date="2017-09" db="EMBL/GenBank/DDBJ databases">
        <title>Depth-based differentiation of microbial function through sediment-hosted aquifers and enrichment of novel symbionts in the deep terrestrial subsurface.</title>
        <authorList>
            <person name="Probst A.J."/>
            <person name="Ladd B."/>
            <person name="Jarett J.K."/>
            <person name="Geller-Mcgrath D.E."/>
            <person name="Sieber C.M.K."/>
            <person name="Emerson J.B."/>
            <person name="Anantharaman K."/>
            <person name="Thomas B.C."/>
            <person name="Malmstrom R."/>
            <person name="Stieglmeier M."/>
            <person name="Klingl A."/>
            <person name="Woyke T."/>
            <person name="Ryan C.M."/>
            <person name="Banfield J.F."/>
        </authorList>
    </citation>
    <scope>NUCLEOTIDE SEQUENCE [LARGE SCALE GENOMIC DNA]</scope>
</reference>
<evidence type="ECO:0000259" key="2">
    <source>
        <dbReference type="Pfam" id="PF00303"/>
    </source>
</evidence>
<dbReference type="Pfam" id="PF00303">
    <property type="entry name" value="Thymidylat_synt"/>
    <property type="match status" value="1"/>
</dbReference>
<organism evidence="3 4">
    <name type="scientific">Candidatus Berkelbacteria bacterium CG10_big_fil_rev_8_21_14_0_10_43_13</name>
    <dbReference type="NCBI Taxonomy" id="1974514"/>
    <lineage>
        <taxon>Bacteria</taxon>
        <taxon>Candidatus Berkelbacteria</taxon>
    </lineage>
</organism>
<name>A0A2H0W609_9BACT</name>
<evidence type="ECO:0000313" key="3">
    <source>
        <dbReference type="EMBL" id="PIS07512.1"/>
    </source>
</evidence>
<evidence type="ECO:0000256" key="1">
    <source>
        <dbReference type="ARBA" id="ARBA00022679"/>
    </source>
</evidence>
<proteinExistence type="predicted"/>
<evidence type="ECO:0000313" key="4">
    <source>
        <dbReference type="Proteomes" id="UP000231382"/>
    </source>
</evidence>
<dbReference type="AlphaFoldDB" id="A0A2H0W609"/>
<feature type="domain" description="Thymidylate synthase/dCMP hydroxymethylase" evidence="2">
    <location>
        <begin position="96"/>
        <end position="227"/>
    </location>
</feature>
<gene>
    <name evidence="3" type="ORF">COT78_03185</name>
</gene>
<comment type="caution">
    <text evidence="3">The sequence shown here is derived from an EMBL/GenBank/DDBJ whole genome shotgun (WGS) entry which is preliminary data.</text>
</comment>
<keyword evidence="1" id="KW-0808">Transferase</keyword>